<dbReference type="AlphaFoldDB" id="A0A7I7X7N5"/>
<evidence type="ECO:0000256" key="1">
    <source>
        <dbReference type="SAM" id="MobiDB-lite"/>
    </source>
</evidence>
<dbReference type="InterPro" id="IPR027417">
    <property type="entry name" value="P-loop_NTPase"/>
</dbReference>
<dbReference type="Gene3D" id="3.40.50.300">
    <property type="entry name" value="P-loop containing nucleotide triphosphate hydrolases"/>
    <property type="match status" value="1"/>
</dbReference>
<keyword evidence="3" id="KW-1185">Reference proteome</keyword>
<dbReference type="PANTHER" id="PTHR43384">
    <property type="entry name" value="SEPTUM SITE-DETERMINING PROTEIN MIND HOMOLOG, CHLOROPLASTIC-RELATED"/>
    <property type="match status" value="1"/>
</dbReference>
<dbReference type="InterPro" id="IPR050625">
    <property type="entry name" value="ParA/MinD_ATPase"/>
</dbReference>
<dbReference type="Proteomes" id="UP000467260">
    <property type="component" value="Chromosome"/>
</dbReference>
<accession>A0A7I7X7N5</accession>
<feature type="region of interest" description="Disordered" evidence="1">
    <location>
        <begin position="1"/>
        <end position="24"/>
    </location>
</feature>
<protein>
    <submittedName>
        <fullName evidence="2">Membrane protein</fullName>
    </submittedName>
</protein>
<dbReference type="SUPFAM" id="SSF52540">
    <property type="entry name" value="P-loop containing nucleoside triphosphate hydrolases"/>
    <property type="match status" value="1"/>
</dbReference>
<dbReference type="GO" id="GO:0005524">
    <property type="term" value="F:ATP binding"/>
    <property type="evidence" value="ECO:0007669"/>
    <property type="project" value="TreeGrafter"/>
</dbReference>
<evidence type="ECO:0000313" key="3">
    <source>
        <dbReference type="Proteomes" id="UP000467260"/>
    </source>
</evidence>
<reference evidence="2 3" key="1">
    <citation type="journal article" date="2019" name="Emerg. Microbes Infect.">
        <title>Comprehensive subspecies identification of 175 nontuberculous mycobacteria species based on 7547 genomic profiles.</title>
        <authorList>
            <person name="Matsumoto Y."/>
            <person name="Kinjo T."/>
            <person name="Motooka D."/>
            <person name="Nabeya D."/>
            <person name="Jung N."/>
            <person name="Uechi K."/>
            <person name="Horii T."/>
            <person name="Iida T."/>
            <person name="Fujita J."/>
            <person name="Nakamura S."/>
        </authorList>
    </citation>
    <scope>NUCLEOTIDE SEQUENCE [LARGE SCALE GENOMIC DNA]</scope>
    <source>
        <strain evidence="2 3">JCM 13571</strain>
    </source>
</reference>
<evidence type="ECO:0000313" key="2">
    <source>
        <dbReference type="EMBL" id="BBZ25255.1"/>
    </source>
</evidence>
<sequence length="329" mass="36020">MPDEGSSVRWDPAPGPSYRDSISDSMRISDLATPRKIPPGSGWRRLVYVLSAKTVNPGESPSERHYRDLRNRIRRHIRRQYVITLVSGKGGTGVTTMAAAIGSVFRECRPENVIAIDAVPGFGTLSDRIDEHPPGDYSAVLSDTDVQGYSDIREHLGQNAVGLDVLAGNRTSDQLRPLVPAMFSGVLSRLRRTHNVIVVDTAADLEHPVMKPVLENTDTLVFVSGVTADQSRPVLRAVDYLASQGYHELVSRSTVILNHSAPRADSAAVAYLTERFSKTGATVEVMPYDAHLAKGGIIDVPNEVKKKTRLRLFEITAGLADKFVPDTER</sequence>
<dbReference type="GO" id="GO:0009898">
    <property type="term" value="C:cytoplasmic side of plasma membrane"/>
    <property type="evidence" value="ECO:0007669"/>
    <property type="project" value="TreeGrafter"/>
</dbReference>
<dbReference type="KEGG" id="mhib:MHIB_36730"/>
<gene>
    <name evidence="2" type="ORF">MHIB_36730</name>
</gene>
<dbReference type="GO" id="GO:0005829">
    <property type="term" value="C:cytosol"/>
    <property type="evidence" value="ECO:0007669"/>
    <property type="project" value="TreeGrafter"/>
</dbReference>
<dbReference type="GO" id="GO:0051782">
    <property type="term" value="P:negative regulation of cell division"/>
    <property type="evidence" value="ECO:0007669"/>
    <property type="project" value="TreeGrafter"/>
</dbReference>
<proteinExistence type="predicted"/>
<dbReference type="EMBL" id="AP022609">
    <property type="protein sequence ID" value="BBZ25255.1"/>
    <property type="molecule type" value="Genomic_DNA"/>
</dbReference>
<name>A0A7I7X7N5_9MYCO</name>
<dbReference type="PANTHER" id="PTHR43384:SF14">
    <property type="entry name" value="ESX-1 SECRETION-ASSOCIATED PROTEIN ESPI"/>
    <property type="match status" value="1"/>
</dbReference>
<organism evidence="2 3">
    <name type="scientific">Mycolicibacter hiberniae</name>
    <dbReference type="NCBI Taxonomy" id="29314"/>
    <lineage>
        <taxon>Bacteria</taxon>
        <taxon>Bacillati</taxon>
        <taxon>Actinomycetota</taxon>
        <taxon>Actinomycetes</taxon>
        <taxon>Mycobacteriales</taxon>
        <taxon>Mycobacteriaceae</taxon>
        <taxon>Mycolicibacter</taxon>
    </lineage>
</organism>
<dbReference type="GO" id="GO:0016887">
    <property type="term" value="F:ATP hydrolysis activity"/>
    <property type="evidence" value="ECO:0007669"/>
    <property type="project" value="TreeGrafter"/>
</dbReference>